<dbReference type="InterPro" id="IPR036867">
    <property type="entry name" value="R3H_dom_sf"/>
</dbReference>
<accession>A0AAD9KE78</accession>
<dbReference type="InterPro" id="IPR006941">
    <property type="entry name" value="RNase_CAF1"/>
</dbReference>
<dbReference type="GO" id="GO:0004535">
    <property type="term" value="F:poly(A)-specific ribonuclease activity"/>
    <property type="evidence" value="ECO:0007669"/>
    <property type="project" value="InterPro"/>
</dbReference>
<comment type="similarity">
    <text evidence="1">Belongs to the CAF1 family.</text>
</comment>
<protein>
    <recommendedName>
        <fullName evidence="3">Poly(A)-specific ribonuclease RNA-binding domain-containing protein</fullName>
    </recommendedName>
</protein>
<keyword evidence="5" id="KW-1185">Reference proteome</keyword>
<organism evidence="4 5">
    <name type="scientific">Paralvinella palmiformis</name>
    <dbReference type="NCBI Taxonomy" id="53620"/>
    <lineage>
        <taxon>Eukaryota</taxon>
        <taxon>Metazoa</taxon>
        <taxon>Spiralia</taxon>
        <taxon>Lophotrochozoa</taxon>
        <taxon>Annelida</taxon>
        <taxon>Polychaeta</taxon>
        <taxon>Sedentaria</taxon>
        <taxon>Canalipalpata</taxon>
        <taxon>Terebellida</taxon>
        <taxon>Terebelliformia</taxon>
        <taxon>Alvinellidae</taxon>
        <taxon>Paralvinella</taxon>
    </lineage>
</organism>
<feature type="region of interest" description="Disordered" evidence="2">
    <location>
        <begin position="155"/>
        <end position="188"/>
    </location>
</feature>
<dbReference type="Gene3D" id="3.30.420.10">
    <property type="entry name" value="Ribonuclease H-like superfamily/Ribonuclease H"/>
    <property type="match status" value="2"/>
</dbReference>
<evidence type="ECO:0000256" key="2">
    <source>
        <dbReference type="SAM" id="MobiDB-lite"/>
    </source>
</evidence>
<dbReference type="GO" id="GO:0003723">
    <property type="term" value="F:RNA binding"/>
    <property type="evidence" value="ECO:0007669"/>
    <property type="project" value="InterPro"/>
</dbReference>
<feature type="compositionally biased region" description="Low complexity" evidence="2">
    <location>
        <begin position="164"/>
        <end position="178"/>
    </location>
</feature>
<dbReference type="SUPFAM" id="SSF82708">
    <property type="entry name" value="R3H domain"/>
    <property type="match status" value="1"/>
</dbReference>
<dbReference type="InterPro" id="IPR012677">
    <property type="entry name" value="Nucleotide-bd_a/b_plait_sf"/>
</dbReference>
<dbReference type="InterPro" id="IPR012337">
    <property type="entry name" value="RNaseH-like_sf"/>
</dbReference>
<evidence type="ECO:0000313" key="5">
    <source>
        <dbReference type="Proteomes" id="UP001208570"/>
    </source>
</evidence>
<dbReference type="GO" id="GO:0046872">
    <property type="term" value="F:metal ion binding"/>
    <property type="evidence" value="ECO:0007669"/>
    <property type="project" value="InterPro"/>
</dbReference>
<dbReference type="InterPro" id="IPR051181">
    <property type="entry name" value="CAF1_poly(A)_ribonucleases"/>
</dbReference>
<dbReference type="GO" id="GO:0005634">
    <property type="term" value="C:nucleus"/>
    <property type="evidence" value="ECO:0007669"/>
    <property type="project" value="InterPro"/>
</dbReference>
<dbReference type="InterPro" id="IPR036397">
    <property type="entry name" value="RNaseH_sf"/>
</dbReference>
<comment type="caution">
    <text evidence="4">The sequence shown here is derived from an EMBL/GenBank/DDBJ whole genome shotgun (WGS) entry which is preliminary data.</text>
</comment>
<dbReference type="CDD" id="cd12428">
    <property type="entry name" value="RRM_PARN"/>
    <property type="match status" value="1"/>
</dbReference>
<dbReference type="InterPro" id="IPR034042">
    <property type="entry name" value="PARN_R3H"/>
</dbReference>
<feature type="compositionally biased region" description="Basic residues" evidence="2">
    <location>
        <begin position="615"/>
        <end position="630"/>
    </location>
</feature>
<feature type="domain" description="Poly(A)-specific ribonuclease RNA-binding" evidence="3">
    <location>
        <begin position="450"/>
        <end position="527"/>
    </location>
</feature>
<gene>
    <name evidence="4" type="ORF">LSH36_10g14010</name>
</gene>
<name>A0AAD9KE78_9ANNE</name>
<dbReference type="GO" id="GO:0005737">
    <property type="term" value="C:cytoplasm"/>
    <property type="evidence" value="ECO:0007669"/>
    <property type="project" value="InterPro"/>
</dbReference>
<feature type="compositionally biased region" description="Acidic residues" evidence="2">
    <location>
        <begin position="576"/>
        <end position="588"/>
    </location>
</feature>
<feature type="region of interest" description="Disordered" evidence="2">
    <location>
        <begin position="530"/>
        <end position="642"/>
    </location>
</feature>
<dbReference type="PANTHER" id="PTHR15092">
    <property type="entry name" value="POLY A -SPECIFIC RIBONUCLEASE/TARGET OF EGR1, MEMBER 1"/>
    <property type="match status" value="1"/>
</dbReference>
<dbReference type="GO" id="GO:0000289">
    <property type="term" value="P:nuclear-transcribed mRNA poly(A) tail shortening"/>
    <property type="evidence" value="ECO:0007669"/>
    <property type="project" value="TreeGrafter"/>
</dbReference>
<dbReference type="SUPFAM" id="SSF53098">
    <property type="entry name" value="Ribonuclease H-like"/>
    <property type="match status" value="1"/>
</dbReference>
<dbReference type="GO" id="GO:1990431">
    <property type="term" value="P:priRNA 3'-end processing"/>
    <property type="evidence" value="ECO:0007669"/>
    <property type="project" value="TreeGrafter"/>
</dbReference>
<evidence type="ECO:0000313" key="4">
    <source>
        <dbReference type="EMBL" id="KAK2169445.1"/>
    </source>
</evidence>
<proteinExistence type="inferred from homology"/>
<dbReference type="InterPro" id="IPR014789">
    <property type="entry name" value="PolyA-riboNase_RNA-binding"/>
</dbReference>
<dbReference type="AlphaFoldDB" id="A0AAD9KE78"/>
<dbReference type="PANTHER" id="PTHR15092:SF44">
    <property type="entry name" value="POLY(A)-SPECIFIC RIBONUCLEASE PARN"/>
    <property type="match status" value="1"/>
</dbReference>
<reference evidence="4" key="1">
    <citation type="journal article" date="2023" name="Mol. Biol. Evol.">
        <title>Third-Generation Sequencing Reveals the Adaptive Role of the Epigenome in Three Deep-Sea Polychaetes.</title>
        <authorList>
            <person name="Perez M."/>
            <person name="Aroh O."/>
            <person name="Sun Y."/>
            <person name="Lan Y."/>
            <person name="Juniper S.K."/>
            <person name="Young C.R."/>
            <person name="Angers B."/>
            <person name="Qian P.Y."/>
        </authorList>
    </citation>
    <scope>NUCLEOTIDE SEQUENCE</scope>
    <source>
        <strain evidence="4">P08H-3</strain>
    </source>
</reference>
<dbReference type="Pfam" id="PF08675">
    <property type="entry name" value="RNA_bind"/>
    <property type="match status" value="1"/>
</dbReference>
<sequence>MAALLEKTKLDIGNMVCRCSSTFITNDINSGKPGLSFPGYSIHPFETPEDRYLKLKTVAANFLILQFGLAVFKFDPKTKRYSVKVYNFYIFPRPFSRRAPDIRFTCQSSSLDFLASQDFDFNKVFREGISYLLPSEEDRLKAALNEKYAMKDSQENQLQVNQKSAPSSASSSPAYASPQNDGTPLTKGPCIIPEEQKSFIEGICSQVDKLLQSGESELHLKPSNGYQRKLTYQVIGQRFNGVHLETKSDSKHQRYILVTAVSSPEELRDKEEKKKAAEFQEVEDAVGFTKVIKMLIESRKLIVGHNMLLDLLHLIEKFCYPLPEEYEEFKALAASLFPKIIDTKLMASAPPFKDKVTSSVLGELLRILEEPPFSIPEIEQSEQFPSYSTKDERQHEAGYDAYMTGLCFLAMAQYLEPNLANILTASKVEQFMNKLFLMRIVDIPYINLKGDDVKPDRDHIFHVRFPKDWKTSDISQLFSQFGSVYVAWLDESSVYVALNRRDQAEMVMKALPNTEHYQISRYSDYVKRKTSFNTPTGNGQKKRLESPVSDPELPRKKRKASRESLLGIHTFPTIHEEEENRDDREDGEIISGTESSGDGQLCSDGNGVTEDLGKPVKRKKSEGPPAKRKKTENSAEGDDDDDDRCFTATFVHKLAVFQVIRPANFRMPESAGIQVSRQLTPDMPYPEFVLALRY</sequence>
<dbReference type="CDD" id="cd02637">
    <property type="entry name" value="R3H_PARN"/>
    <property type="match status" value="1"/>
</dbReference>
<dbReference type="SUPFAM" id="SSF54928">
    <property type="entry name" value="RNA-binding domain, RBD"/>
    <property type="match status" value="1"/>
</dbReference>
<evidence type="ECO:0000256" key="1">
    <source>
        <dbReference type="ARBA" id="ARBA00008372"/>
    </source>
</evidence>
<dbReference type="GO" id="GO:1990432">
    <property type="term" value="P:siRNA 3'-end processing"/>
    <property type="evidence" value="ECO:0007669"/>
    <property type="project" value="TreeGrafter"/>
</dbReference>
<dbReference type="Pfam" id="PF04857">
    <property type="entry name" value="CAF1"/>
    <property type="match status" value="1"/>
</dbReference>
<dbReference type="Gene3D" id="3.30.70.330">
    <property type="match status" value="1"/>
</dbReference>
<dbReference type="EMBL" id="JAODUP010000010">
    <property type="protein sequence ID" value="KAK2169445.1"/>
    <property type="molecule type" value="Genomic_DNA"/>
</dbReference>
<dbReference type="Proteomes" id="UP001208570">
    <property type="component" value="Unassembled WGS sequence"/>
</dbReference>
<dbReference type="InterPro" id="IPR035979">
    <property type="entry name" value="RBD_domain_sf"/>
</dbReference>
<evidence type="ECO:0000259" key="3">
    <source>
        <dbReference type="Pfam" id="PF08675"/>
    </source>
</evidence>